<sequence length="67" mass="7327">MDDTSMRLARSHCCPANYEGLVIKVIQIETGGLIHAEPSRSLLTSSPLICSNVWLYAPTTRATLAPR</sequence>
<reference evidence="1" key="1">
    <citation type="journal article" date="2021" name="Sci. Adv.">
        <title>The American lobster genome reveals insights on longevity, neural, and immune adaptations.</title>
        <authorList>
            <person name="Polinski J.M."/>
            <person name="Zimin A.V."/>
            <person name="Clark K.F."/>
            <person name="Kohn A.B."/>
            <person name="Sadowski N."/>
            <person name="Timp W."/>
            <person name="Ptitsyn A."/>
            <person name="Khanna P."/>
            <person name="Romanova D.Y."/>
            <person name="Williams P."/>
            <person name="Greenwood S.J."/>
            <person name="Moroz L.L."/>
            <person name="Walt D.R."/>
            <person name="Bodnar A.G."/>
        </authorList>
    </citation>
    <scope>NUCLEOTIDE SEQUENCE</scope>
    <source>
        <strain evidence="1">GMGI-L3</strain>
    </source>
</reference>
<comment type="caution">
    <text evidence="1">The sequence shown here is derived from an EMBL/GenBank/DDBJ whole genome shotgun (WGS) entry which is preliminary data.</text>
</comment>
<evidence type="ECO:0000313" key="2">
    <source>
        <dbReference type="Proteomes" id="UP000747542"/>
    </source>
</evidence>
<protein>
    <submittedName>
        <fullName evidence="1">Uncharacterized protein</fullName>
    </submittedName>
</protein>
<accession>A0A8J5JWC4</accession>
<dbReference type="EMBL" id="JAHLQT010024345">
    <property type="protein sequence ID" value="KAG7165450.1"/>
    <property type="molecule type" value="Genomic_DNA"/>
</dbReference>
<evidence type="ECO:0000313" key="1">
    <source>
        <dbReference type="EMBL" id="KAG7165450.1"/>
    </source>
</evidence>
<organism evidence="1 2">
    <name type="scientific">Homarus americanus</name>
    <name type="common">American lobster</name>
    <dbReference type="NCBI Taxonomy" id="6706"/>
    <lineage>
        <taxon>Eukaryota</taxon>
        <taxon>Metazoa</taxon>
        <taxon>Ecdysozoa</taxon>
        <taxon>Arthropoda</taxon>
        <taxon>Crustacea</taxon>
        <taxon>Multicrustacea</taxon>
        <taxon>Malacostraca</taxon>
        <taxon>Eumalacostraca</taxon>
        <taxon>Eucarida</taxon>
        <taxon>Decapoda</taxon>
        <taxon>Pleocyemata</taxon>
        <taxon>Astacidea</taxon>
        <taxon>Nephropoidea</taxon>
        <taxon>Nephropidae</taxon>
        <taxon>Homarus</taxon>
    </lineage>
</organism>
<keyword evidence="2" id="KW-1185">Reference proteome</keyword>
<dbReference type="AlphaFoldDB" id="A0A8J5JWC4"/>
<gene>
    <name evidence="1" type="ORF">Hamer_G007292</name>
</gene>
<name>A0A8J5JWC4_HOMAM</name>
<dbReference type="Proteomes" id="UP000747542">
    <property type="component" value="Unassembled WGS sequence"/>
</dbReference>
<proteinExistence type="predicted"/>